<name>A0ABZ0J289_9BURK</name>
<evidence type="ECO:0000313" key="2">
    <source>
        <dbReference type="Proteomes" id="UP001303211"/>
    </source>
</evidence>
<dbReference type="Pfam" id="PF11720">
    <property type="entry name" value="Inhibitor_I78"/>
    <property type="match status" value="1"/>
</dbReference>
<dbReference type="RefSeq" id="WP_317701624.1">
    <property type="nucleotide sequence ID" value="NZ_CP136921.1"/>
</dbReference>
<gene>
    <name evidence="1" type="ORF">P4826_17480</name>
</gene>
<organism evidence="1 2">
    <name type="scientific">Diaphorobacter limosus</name>
    <dbReference type="NCBI Taxonomy" id="3036128"/>
    <lineage>
        <taxon>Bacteria</taxon>
        <taxon>Pseudomonadati</taxon>
        <taxon>Pseudomonadota</taxon>
        <taxon>Betaproteobacteria</taxon>
        <taxon>Burkholderiales</taxon>
        <taxon>Comamonadaceae</taxon>
        <taxon>Diaphorobacter</taxon>
    </lineage>
</organism>
<dbReference type="Gene3D" id="3.30.10.10">
    <property type="entry name" value="Trypsin Inhibitor V, subunit A"/>
    <property type="match status" value="1"/>
</dbReference>
<accession>A0ABZ0J289</accession>
<reference evidence="1 2" key="1">
    <citation type="submission" date="2023-03" db="EMBL/GenBank/DDBJ databases">
        <title>Diaphorobacter basophil sp. nov., isolated from a sewage-treatment plant.</title>
        <authorList>
            <person name="Yang K."/>
        </authorList>
    </citation>
    <scope>NUCLEOTIDE SEQUENCE [LARGE SCALE GENOMIC DNA]</scope>
    <source>
        <strain evidence="1 2">Y-1</strain>
    </source>
</reference>
<dbReference type="Proteomes" id="UP001303211">
    <property type="component" value="Chromosome"/>
</dbReference>
<evidence type="ECO:0000313" key="1">
    <source>
        <dbReference type="EMBL" id="WOO32158.1"/>
    </source>
</evidence>
<sequence length="108" mass="11039">MWNSLRIAWLTGLVAVWLLGGCSQLGPASAPVPIGASTAPVGGTCNVQAAQWAVGKSGTARVVEEARVRSGARMARVVHPGTAAQAFDAQRLNLEVDGNGTITAVRCG</sequence>
<dbReference type="EMBL" id="CP136921">
    <property type="protein sequence ID" value="WOO32158.1"/>
    <property type="molecule type" value="Genomic_DNA"/>
</dbReference>
<proteinExistence type="predicted"/>
<protein>
    <submittedName>
        <fullName evidence="1">I78 family peptidase inhibitor</fullName>
    </submittedName>
</protein>
<keyword evidence="2" id="KW-1185">Reference proteome</keyword>
<dbReference type="InterPro" id="IPR021719">
    <property type="entry name" value="Prot_inh_I78"/>
</dbReference>
<dbReference type="PROSITE" id="PS51257">
    <property type="entry name" value="PROKAR_LIPOPROTEIN"/>
    <property type="match status" value="1"/>
</dbReference>